<reference evidence="2" key="1">
    <citation type="submission" date="2022-11" db="UniProtKB">
        <authorList>
            <consortium name="WormBaseParasite"/>
        </authorList>
    </citation>
    <scope>IDENTIFICATION</scope>
</reference>
<dbReference type="InterPro" id="IPR013783">
    <property type="entry name" value="Ig-like_fold"/>
</dbReference>
<dbReference type="WBParaSite" id="jg14049">
    <property type="protein sequence ID" value="jg14049"/>
    <property type="gene ID" value="jg14049"/>
</dbReference>
<organism evidence="1 2">
    <name type="scientific">Ditylenchus dipsaci</name>
    <dbReference type="NCBI Taxonomy" id="166011"/>
    <lineage>
        <taxon>Eukaryota</taxon>
        <taxon>Metazoa</taxon>
        <taxon>Ecdysozoa</taxon>
        <taxon>Nematoda</taxon>
        <taxon>Chromadorea</taxon>
        <taxon>Rhabditida</taxon>
        <taxon>Tylenchina</taxon>
        <taxon>Tylenchomorpha</taxon>
        <taxon>Sphaerularioidea</taxon>
        <taxon>Anguinidae</taxon>
        <taxon>Anguininae</taxon>
        <taxon>Ditylenchus</taxon>
    </lineage>
</organism>
<dbReference type="Proteomes" id="UP000887574">
    <property type="component" value="Unplaced"/>
</dbReference>
<keyword evidence="1" id="KW-1185">Reference proteome</keyword>
<dbReference type="Gene3D" id="2.160.20.10">
    <property type="entry name" value="Single-stranded right-handed beta-helix, Pectin lyase-like"/>
    <property type="match status" value="1"/>
</dbReference>
<dbReference type="InterPro" id="IPR011050">
    <property type="entry name" value="Pectin_lyase_fold/virulence"/>
</dbReference>
<sequence length="333" mass="35881">MSFYAVLYSLCVSSSKSVSKPCGINNVRANFGTGSTVPQAVCVPTLAYDQNSIILAWNKPDNYSSIVDYNVYMNGKKLGNASSNANQHSVVKPYFDSFYNDDVDNFHVKAIFHSFRVTESKKSKAVAAKTAPIYKKIVDISFVGAVGDGVTLNTETIQNAIDSCSNGSKSAYGCKVLIPANSSTGNVFVTGALFLKSNMTLEIAEGAILKGSANSSDYPLSKGYQIYSYFINPIDDRLPPSLLNTLTDNHRNGPVAMADHEGYDETRGSFVNIRVVGKGTIDGSGWLRNKTDLIDEAGNNLAQYDRSNRTNWSTLGLLAKSQLDAATAEAGAH</sequence>
<protein>
    <submittedName>
        <fullName evidence="2">Pectate lyase superfamily protein domain-containing protein</fullName>
    </submittedName>
</protein>
<dbReference type="PANTHER" id="PTHR31339:SF3">
    <property type="entry name" value="PECTIN LYASE-LIKE SUPERFAMILY PROTEIN"/>
    <property type="match status" value="1"/>
</dbReference>
<dbReference type="Gene3D" id="2.60.40.10">
    <property type="entry name" value="Immunoglobulins"/>
    <property type="match status" value="1"/>
</dbReference>
<evidence type="ECO:0000313" key="1">
    <source>
        <dbReference type="Proteomes" id="UP000887574"/>
    </source>
</evidence>
<dbReference type="PANTHER" id="PTHR31339">
    <property type="entry name" value="PECTIN LYASE-RELATED"/>
    <property type="match status" value="1"/>
</dbReference>
<accession>A0A915D0C6</accession>
<dbReference type="InterPro" id="IPR012334">
    <property type="entry name" value="Pectin_lyas_fold"/>
</dbReference>
<name>A0A915D0C6_9BILA</name>
<proteinExistence type="predicted"/>
<dbReference type="InterPro" id="IPR051801">
    <property type="entry name" value="GH28_Enzymes"/>
</dbReference>
<dbReference type="AlphaFoldDB" id="A0A915D0C6"/>
<evidence type="ECO:0000313" key="2">
    <source>
        <dbReference type="WBParaSite" id="jg14049"/>
    </source>
</evidence>
<dbReference type="SUPFAM" id="SSF51126">
    <property type="entry name" value="Pectin lyase-like"/>
    <property type="match status" value="1"/>
</dbReference>